<keyword evidence="11 16" id="KW-0862">Zinc</keyword>
<dbReference type="EMBL" id="KZ288305">
    <property type="protein sequence ID" value="PBC28767.1"/>
    <property type="molecule type" value="Genomic_DNA"/>
</dbReference>
<dbReference type="InterPro" id="IPR033916">
    <property type="entry name" value="ML_Npc2-like"/>
</dbReference>
<dbReference type="InterPro" id="IPR003172">
    <property type="entry name" value="ML_dom"/>
</dbReference>
<dbReference type="AlphaFoldDB" id="A0A2A3EAL0"/>
<evidence type="ECO:0000256" key="9">
    <source>
        <dbReference type="ARBA" id="ARBA00022729"/>
    </source>
</evidence>
<evidence type="ECO:0000256" key="1">
    <source>
        <dbReference type="ARBA" id="ARBA00004167"/>
    </source>
</evidence>
<feature type="transmembrane region" description="Helical" evidence="16">
    <location>
        <begin position="271"/>
        <end position="292"/>
    </location>
</feature>
<dbReference type="PROSITE" id="PS50089">
    <property type="entry name" value="ZF_RING_2"/>
    <property type="match status" value="1"/>
</dbReference>
<evidence type="ECO:0000313" key="19">
    <source>
        <dbReference type="EMBL" id="PBC28767.1"/>
    </source>
</evidence>
<keyword evidence="14 16" id="KW-0472">Membrane</keyword>
<dbReference type="Gene3D" id="3.40.50.720">
    <property type="entry name" value="NAD(P)-binding Rossmann-like Domain"/>
    <property type="match status" value="1"/>
</dbReference>
<dbReference type="Pfam" id="PF00106">
    <property type="entry name" value="adh_short"/>
    <property type="match status" value="1"/>
</dbReference>
<protein>
    <recommendedName>
        <fullName evidence="5 16">Zinc finger protein-like 1 homolog</fullName>
    </recommendedName>
</protein>
<evidence type="ECO:0000256" key="7">
    <source>
        <dbReference type="ARBA" id="ARBA00022692"/>
    </source>
</evidence>
<evidence type="ECO:0000256" key="5">
    <source>
        <dbReference type="ARBA" id="ARBA00013701"/>
    </source>
</evidence>
<dbReference type="InterPro" id="IPR001841">
    <property type="entry name" value="Znf_RING"/>
</dbReference>
<dbReference type="FunFam" id="2.60.40.770:FF:000001">
    <property type="entry name" value="NPC intracellular cholesterol transporter 2"/>
    <property type="match status" value="1"/>
</dbReference>
<comment type="subcellular location">
    <subcellularLocation>
        <location evidence="1 16">Membrane</location>
        <topology evidence="1 16">Single-pass membrane protein</topology>
    </subcellularLocation>
    <subcellularLocation>
        <location evidence="2">Secreted</location>
    </subcellularLocation>
</comment>
<comment type="caution">
    <text evidence="16">Lacks conserved residue(s) required for the propagation of feature annotation.</text>
</comment>
<evidence type="ECO:0000256" key="12">
    <source>
        <dbReference type="ARBA" id="ARBA00022989"/>
    </source>
</evidence>
<dbReference type="PANTHER" id="PTHR12981">
    <property type="entry name" value="ZINC FINGER PROTEIN-LIKE 1"/>
    <property type="match status" value="1"/>
</dbReference>
<dbReference type="GO" id="GO:0005794">
    <property type="term" value="C:Golgi apparatus"/>
    <property type="evidence" value="ECO:0007669"/>
    <property type="project" value="TreeGrafter"/>
</dbReference>
<dbReference type="Pfam" id="PF25993">
    <property type="entry name" value="zf-B_box_ZFPL1"/>
    <property type="match status" value="1"/>
</dbReference>
<evidence type="ECO:0000256" key="17">
    <source>
        <dbReference type="SAM" id="MobiDB-lite"/>
    </source>
</evidence>
<evidence type="ECO:0000256" key="3">
    <source>
        <dbReference type="ARBA" id="ARBA00005561"/>
    </source>
</evidence>
<keyword evidence="13" id="KW-0560">Oxidoreductase</keyword>
<feature type="domain" description="RING-type" evidence="18">
    <location>
        <begin position="53"/>
        <end position="101"/>
    </location>
</feature>
<dbReference type="PRINTS" id="PR00081">
    <property type="entry name" value="GDHRDH"/>
</dbReference>
<dbReference type="InterPro" id="IPR036291">
    <property type="entry name" value="NAD(P)-bd_dom_sf"/>
</dbReference>
<comment type="similarity">
    <text evidence="3 16">Belongs to the ZFPL1 family.</text>
</comment>
<dbReference type="Pfam" id="PF25998">
    <property type="entry name" value="U-box_ZFPL1"/>
    <property type="match status" value="1"/>
</dbReference>
<dbReference type="InterPro" id="IPR013083">
    <property type="entry name" value="Znf_RING/FYVE/PHD"/>
</dbReference>
<evidence type="ECO:0000256" key="4">
    <source>
        <dbReference type="ARBA" id="ARBA00006370"/>
    </source>
</evidence>
<proteinExistence type="inferred from homology"/>
<keyword evidence="7 16" id="KW-0812">Transmembrane</keyword>
<dbReference type="SUPFAM" id="SSF51735">
    <property type="entry name" value="NAD(P)-binding Rossmann-fold domains"/>
    <property type="match status" value="1"/>
</dbReference>
<dbReference type="Pfam" id="PF02221">
    <property type="entry name" value="E1_DerP2_DerF2"/>
    <property type="match status" value="1"/>
</dbReference>
<name>A0A2A3EAL0_APICC</name>
<evidence type="ECO:0000256" key="11">
    <source>
        <dbReference type="ARBA" id="ARBA00022833"/>
    </source>
</evidence>
<dbReference type="CDD" id="cd00916">
    <property type="entry name" value="Npc2_like"/>
    <property type="match status" value="1"/>
</dbReference>
<dbReference type="SMART" id="SM00184">
    <property type="entry name" value="RING"/>
    <property type="match status" value="1"/>
</dbReference>
<dbReference type="CDD" id="cd16487">
    <property type="entry name" value="mRING-H2-C3DHC3_ZFPL1"/>
    <property type="match status" value="1"/>
</dbReference>
<keyword evidence="10 15" id="KW-0863">Zinc-finger</keyword>
<dbReference type="InterPro" id="IPR020904">
    <property type="entry name" value="Sc_DH/Rdtase_CS"/>
</dbReference>
<dbReference type="InterPro" id="IPR002347">
    <property type="entry name" value="SDR_fam"/>
</dbReference>
<evidence type="ECO:0000256" key="15">
    <source>
        <dbReference type="PROSITE-ProRule" id="PRU00175"/>
    </source>
</evidence>
<evidence type="ECO:0000256" key="10">
    <source>
        <dbReference type="ARBA" id="ARBA00022771"/>
    </source>
</evidence>
<sequence>MGLCKCPKRRVTNLFCFEHRVNVCEHCMVTNHPKCIVQSYILWLHDHDYNPICTLCSVNLSEGDCVRLTCYHMYHWTCLDKYARELPATTAPAGYTCPTCKERIFPDSKLVSPVADVLREKLAGVNWARAGLGLPLLSEDREQKPEQEHPSLRIETTSYQNHTTSSPSTTTSRSGSNVNSVHTNINNVHLNNQKVGPPYSIVNIDSSMGLSQPTSRKVCEAYDDPKEISFDHDENKYRRKSAIEWFLRWWKLIVSPPTRRRNSPGPLYKRYAVLGIMGILAFIGILILFSWLGRMATDGDPSYDLHADPNILVADKSAGATYLYCCFKSRDKIFSNHAIIVTGCDSGLGYSLALHCRQLGAIVIASVLQIDGPGAKQLENENVLVYPLDVTNIKSIENFANSVRTILTQNNLVLRCLINNAAVMIFGEFEWQTDEQLRNQVEVNLLGTMRITQELMPMIRTHFSRIIVISSHCNIQPIPGVAAYSGTKAALNAWATAIRMELKKHGIKVVCLIPVLIILNEVYTLMFAVYIFAVLFIAKSMQAYVPCDGKPAPTNVKILGCDNLPCNLVRGTNVEANVDFKAVANTKTLKPVVDVDLGNSHLQYPLPEQNACKNLVSGQCPLQNGQAATYYLKMPVLKSYPKVALTIQLSLVDENNNSQVCFKIPAKVVD</sequence>
<dbReference type="InterPro" id="IPR058731">
    <property type="entry name" value="Znf-B_box_ZFPL1-like"/>
</dbReference>
<evidence type="ECO:0000256" key="8">
    <source>
        <dbReference type="ARBA" id="ARBA00022723"/>
    </source>
</evidence>
<keyword evidence="6" id="KW-0964">Secreted</keyword>
<feature type="region of interest" description="Disordered" evidence="17">
    <location>
        <begin position="138"/>
        <end position="177"/>
    </location>
</feature>
<dbReference type="Proteomes" id="UP000242457">
    <property type="component" value="Unassembled WGS sequence"/>
</dbReference>
<feature type="compositionally biased region" description="Basic and acidic residues" evidence="17">
    <location>
        <begin position="138"/>
        <end position="152"/>
    </location>
</feature>
<dbReference type="InterPro" id="IPR058730">
    <property type="entry name" value="U-box_ZFPL1-like"/>
</dbReference>
<dbReference type="PROSITE" id="PS00061">
    <property type="entry name" value="ADH_SHORT"/>
    <property type="match status" value="1"/>
</dbReference>
<dbReference type="GO" id="GO:0016491">
    <property type="term" value="F:oxidoreductase activity"/>
    <property type="evidence" value="ECO:0007669"/>
    <property type="project" value="UniProtKB-KW"/>
</dbReference>
<keyword evidence="9" id="KW-0732">Signal</keyword>
<dbReference type="GO" id="GO:0016020">
    <property type="term" value="C:membrane"/>
    <property type="evidence" value="ECO:0007669"/>
    <property type="project" value="UniProtKB-SubCell"/>
</dbReference>
<dbReference type="SMART" id="SM00737">
    <property type="entry name" value="ML"/>
    <property type="match status" value="1"/>
</dbReference>
<evidence type="ECO:0000256" key="13">
    <source>
        <dbReference type="ARBA" id="ARBA00023002"/>
    </source>
</evidence>
<accession>A0A2A3EAL0</accession>
<dbReference type="InterPro" id="IPR039043">
    <property type="entry name" value="ZFPL1"/>
</dbReference>
<dbReference type="Gene3D" id="2.60.40.770">
    <property type="match status" value="1"/>
</dbReference>
<dbReference type="PANTHER" id="PTHR12981:SF0">
    <property type="entry name" value="ZINC FINGER PROTEIN-LIKE 1"/>
    <property type="match status" value="1"/>
</dbReference>
<reference evidence="19 20" key="1">
    <citation type="submission" date="2014-07" db="EMBL/GenBank/DDBJ databases">
        <title>Genomic and transcriptomic analysis on Apis cerana provide comprehensive insights into honey bee biology.</title>
        <authorList>
            <person name="Diao Q."/>
            <person name="Sun L."/>
            <person name="Zheng H."/>
            <person name="Zheng H."/>
            <person name="Xu S."/>
            <person name="Wang S."/>
            <person name="Zeng Z."/>
            <person name="Hu F."/>
            <person name="Su S."/>
            <person name="Wu J."/>
        </authorList>
    </citation>
    <scope>NUCLEOTIDE SEQUENCE [LARGE SCALE GENOMIC DNA]</scope>
    <source>
        <tissue evidence="19">Pupae without intestine</tissue>
    </source>
</reference>
<evidence type="ECO:0000256" key="2">
    <source>
        <dbReference type="ARBA" id="ARBA00004613"/>
    </source>
</evidence>
<feature type="transmembrane region" description="Helical" evidence="16">
    <location>
        <begin position="509"/>
        <end position="538"/>
    </location>
</feature>
<comment type="similarity">
    <text evidence="4">Belongs to the NPC2 family.</text>
</comment>
<dbReference type="SUPFAM" id="SSF57850">
    <property type="entry name" value="RING/U-box"/>
    <property type="match status" value="1"/>
</dbReference>
<gene>
    <name evidence="19" type="ORF">APICC_00369</name>
</gene>
<dbReference type="Gene3D" id="3.30.40.10">
    <property type="entry name" value="Zinc/RING finger domain, C3HC4 (zinc finger)"/>
    <property type="match status" value="1"/>
</dbReference>
<evidence type="ECO:0000256" key="14">
    <source>
        <dbReference type="ARBA" id="ARBA00023136"/>
    </source>
</evidence>
<dbReference type="InterPro" id="IPR014756">
    <property type="entry name" value="Ig_E-set"/>
</dbReference>
<dbReference type="OrthoDB" id="1916590at2759"/>
<evidence type="ECO:0000259" key="18">
    <source>
        <dbReference type="PROSITE" id="PS50089"/>
    </source>
</evidence>
<dbReference type="GO" id="GO:0005576">
    <property type="term" value="C:extracellular region"/>
    <property type="evidence" value="ECO:0007669"/>
    <property type="project" value="UniProtKB-SubCell"/>
</dbReference>
<keyword evidence="8 16" id="KW-0479">Metal-binding</keyword>
<dbReference type="GO" id="GO:0032367">
    <property type="term" value="P:intracellular cholesterol transport"/>
    <property type="evidence" value="ECO:0007669"/>
    <property type="project" value="InterPro"/>
</dbReference>
<keyword evidence="20" id="KW-1185">Reference proteome</keyword>
<evidence type="ECO:0000256" key="16">
    <source>
        <dbReference type="RuleBase" id="RU369078"/>
    </source>
</evidence>
<dbReference type="SUPFAM" id="SSF81296">
    <property type="entry name" value="E set domains"/>
    <property type="match status" value="1"/>
</dbReference>
<dbReference type="GO" id="GO:0008270">
    <property type="term" value="F:zinc ion binding"/>
    <property type="evidence" value="ECO:0007669"/>
    <property type="project" value="UniProtKB-UniRule"/>
</dbReference>
<keyword evidence="12 16" id="KW-1133">Transmembrane helix</keyword>
<evidence type="ECO:0000313" key="20">
    <source>
        <dbReference type="Proteomes" id="UP000242457"/>
    </source>
</evidence>
<evidence type="ECO:0000256" key="6">
    <source>
        <dbReference type="ARBA" id="ARBA00022525"/>
    </source>
</evidence>
<organism evidence="19 20">
    <name type="scientific">Apis cerana cerana</name>
    <name type="common">Oriental honeybee</name>
    <dbReference type="NCBI Taxonomy" id="94128"/>
    <lineage>
        <taxon>Eukaryota</taxon>
        <taxon>Metazoa</taxon>
        <taxon>Ecdysozoa</taxon>
        <taxon>Arthropoda</taxon>
        <taxon>Hexapoda</taxon>
        <taxon>Insecta</taxon>
        <taxon>Pterygota</taxon>
        <taxon>Neoptera</taxon>
        <taxon>Endopterygota</taxon>
        <taxon>Hymenoptera</taxon>
        <taxon>Apocrita</taxon>
        <taxon>Aculeata</taxon>
        <taxon>Apoidea</taxon>
        <taxon>Anthophila</taxon>
        <taxon>Apidae</taxon>
        <taxon>Apis</taxon>
    </lineage>
</organism>
<feature type="compositionally biased region" description="Low complexity" evidence="17">
    <location>
        <begin position="163"/>
        <end position="176"/>
    </location>
</feature>
<dbReference type="STRING" id="94128.A0A2A3EAL0"/>